<sequence length="254" mass="28852">MFQYASLLGIAHSNNRLEKAFYTTNSLLKNVFPTTHSSDRSSECFTKIGEKGSACYDPKFATLPETKNVTVSGYLQSWKYFHHIEDVIRREFTFLPLVANQAQGRFRNLTEGRKSKVTQVIGIHARRGDYVRQLEIGQFKLPPPSFFKKATEYFRSKYRDVLFLVVSQDPAWCKKHLTMDGVVIVPPSEASVHLSLLTLCDHTIVSLGSYGWWAGYLAGGEVVYYNNCVHPNMTAKKGFVPADHYRPEWVGIGD</sequence>
<evidence type="ECO:0000313" key="5">
    <source>
        <dbReference type="Proteomes" id="UP001374579"/>
    </source>
</evidence>
<name>A0AAN9BZC4_9CAEN</name>
<evidence type="ECO:0000256" key="2">
    <source>
        <dbReference type="ARBA" id="ARBA00022679"/>
    </source>
</evidence>
<comment type="caution">
    <text evidence="4">The sequence shown here is derived from an EMBL/GenBank/DDBJ whole genome shotgun (WGS) entry which is preliminary data.</text>
</comment>
<keyword evidence="3" id="KW-0333">Golgi apparatus</keyword>
<evidence type="ECO:0000313" key="4">
    <source>
        <dbReference type="EMBL" id="KAK7114366.1"/>
    </source>
</evidence>
<keyword evidence="3" id="KW-0812">Transmembrane</keyword>
<organism evidence="4 5">
    <name type="scientific">Littorina saxatilis</name>
    <dbReference type="NCBI Taxonomy" id="31220"/>
    <lineage>
        <taxon>Eukaryota</taxon>
        <taxon>Metazoa</taxon>
        <taxon>Spiralia</taxon>
        <taxon>Lophotrochozoa</taxon>
        <taxon>Mollusca</taxon>
        <taxon>Gastropoda</taxon>
        <taxon>Caenogastropoda</taxon>
        <taxon>Littorinimorpha</taxon>
        <taxon>Littorinoidea</taxon>
        <taxon>Littorinidae</taxon>
        <taxon>Littorina</taxon>
    </lineage>
</organism>
<dbReference type="PANTHER" id="PTHR11927">
    <property type="entry name" value="GALACTOSIDE 2-L-FUCOSYLTRANSFERASE"/>
    <property type="match status" value="1"/>
</dbReference>
<dbReference type="EMBL" id="JBAMIC010000001">
    <property type="protein sequence ID" value="KAK7114366.1"/>
    <property type="molecule type" value="Genomic_DNA"/>
</dbReference>
<dbReference type="GO" id="GO:0005975">
    <property type="term" value="P:carbohydrate metabolic process"/>
    <property type="evidence" value="ECO:0007669"/>
    <property type="project" value="InterPro"/>
</dbReference>
<dbReference type="GO" id="GO:0032580">
    <property type="term" value="C:Golgi cisterna membrane"/>
    <property type="evidence" value="ECO:0007669"/>
    <property type="project" value="UniProtKB-SubCell"/>
</dbReference>
<dbReference type="PANTHER" id="PTHR11927:SF9">
    <property type="entry name" value="L-FUCOSYLTRANSFERASE"/>
    <property type="match status" value="1"/>
</dbReference>
<accession>A0AAN9BZC4</accession>
<gene>
    <name evidence="4" type="ORF">V1264_000436</name>
</gene>
<dbReference type="CDD" id="cd11301">
    <property type="entry name" value="Fut1_Fut2_like"/>
    <property type="match status" value="1"/>
</dbReference>
<dbReference type="EC" id="2.4.1.-" evidence="3"/>
<evidence type="ECO:0000256" key="1">
    <source>
        <dbReference type="ARBA" id="ARBA00022676"/>
    </source>
</evidence>
<dbReference type="InterPro" id="IPR002516">
    <property type="entry name" value="Glyco_trans_11"/>
</dbReference>
<comment type="pathway">
    <text evidence="3">Protein modification; protein glycosylation.</text>
</comment>
<dbReference type="Pfam" id="PF01531">
    <property type="entry name" value="Glyco_transf_11"/>
    <property type="match status" value="1"/>
</dbReference>
<keyword evidence="1 3" id="KW-0328">Glycosyltransferase</keyword>
<evidence type="ECO:0000256" key="3">
    <source>
        <dbReference type="RuleBase" id="RU363129"/>
    </source>
</evidence>
<proteinExistence type="inferred from homology"/>
<comment type="subcellular location">
    <subcellularLocation>
        <location evidence="3">Golgi apparatus</location>
        <location evidence="3">Golgi stack membrane</location>
        <topology evidence="3">Single-pass type II membrane protein</topology>
    </subcellularLocation>
</comment>
<dbReference type="AlphaFoldDB" id="A0AAN9BZC4"/>
<dbReference type="GO" id="GO:0008107">
    <property type="term" value="F:galactoside 2-alpha-L-fucosyltransferase activity"/>
    <property type="evidence" value="ECO:0007669"/>
    <property type="project" value="InterPro"/>
</dbReference>
<reference evidence="4 5" key="1">
    <citation type="submission" date="2024-02" db="EMBL/GenBank/DDBJ databases">
        <title>Chromosome-scale genome assembly of the rough periwinkle Littorina saxatilis.</title>
        <authorList>
            <person name="De Jode A."/>
            <person name="Faria R."/>
            <person name="Formenti G."/>
            <person name="Sims Y."/>
            <person name="Smith T.P."/>
            <person name="Tracey A."/>
            <person name="Wood J.M.D."/>
            <person name="Zagrodzka Z.B."/>
            <person name="Johannesson K."/>
            <person name="Butlin R.K."/>
            <person name="Leder E.H."/>
        </authorList>
    </citation>
    <scope>NUCLEOTIDE SEQUENCE [LARGE SCALE GENOMIC DNA]</scope>
    <source>
        <strain evidence="4">Snail1</strain>
        <tissue evidence="4">Muscle</tissue>
    </source>
</reference>
<keyword evidence="3" id="KW-0325">Glycoprotein</keyword>
<dbReference type="Proteomes" id="UP001374579">
    <property type="component" value="Unassembled WGS sequence"/>
</dbReference>
<keyword evidence="2 3" id="KW-0808">Transferase</keyword>
<keyword evidence="3" id="KW-0735">Signal-anchor</keyword>
<protein>
    <recommendedName>
        <fullName evidence="3">L-Fucosyltransferase</fullName>
        <ecNumber evidence="3">2.4.1.-</ecNumber>
    </recommendedName>
</protein>
<keyword evidence="5" id="KW-1185">Reference proteome</keyword>
<comment type="similarity">
    <text evidence="3">Belongs to the glycosyltransferase 11 family.</text>
</comment>